<keyword evidence="3" id="KW-1185">Reference proteome</keyword>
<gene>
    <name evidence="2" type="ORF">ECPE_LOCUS12205</name>
</gene>
<reference evidence="2 3" key="2">
    <citation type="submission" date="2018-11" db="EMBL/GenBank/DDBJ databases">
        <authorList>
            <consortium name="Pathogen Informatics"/>
        </authorList>
    </citation>
    <scope>NUCLEOTIDE SEQUENCE [LARGE SCALE GENOMIC DNA]</scope>
    <source>
        <strain evidence="2 3">Egypt</strain>
    </source>
</reference>
<dbReference type="Proteomes" id="UP000272942">
    <property type="component" value="Unassembled WGS sequence"/>
</dbReference>
<protein>
    <submittedName>
        <fullName evidence="2 4">Uncharacterized protein</fullName>
    </submittedName>
</protein>
<accession>A0A183AZ20</accession>
<sequence>MIVLILLKPPIQCPVCGRTLSFLPTATAFESIRTTEEPDSGKDFMVESSHVSLRPAELFSVASARTDSTARMPNVHDSPNHTTVLPFIETVEEATSLQDTNKYGQELSTSHINDRIPSGLAARSTDASVVSQTLTDKLSQPPKESEPVNEWIPLLQIADNLLKKPGPQKGFRKPPTTKHSSVDTAPVVPIKQDIYRGLQRDPLNTIAEQPFESSHHVPSSIVPIPIVISDSVGDFLDKPKQCLQENSLARSIESDRLTTFGVSTAYATDPFSDYVSERPDSTVVPPDKVVPVQKEPGSYSTIGGVTTPRTFPPESANEPQQTVETETTIAVSAVKRRRLAPVGLNPVQSE</sequence>
<organism evidence="4">
    <name type="scientific">Echinostoma caproni</name>
    <dbReference type="NCBI Taxonomy" id="27848"/>
    <lineage>
        <taxon>Eukaryota</taxon>
        <taxon>Metazoa</taxon>
        <taxon>Spiralia</taxon>
        <taxon>Lophotrochozoa</taxon>
        <taxon>Platyhelminthes</taxon>
        <taxon>Trematoda</taxon>
        <taxon>Digenea</taxon>
        <taxon>Plagiorchiida</taxon>
        <taxon>Echinostomata</taxon>
        <taxon>Echinostomatoidea</taxon>
        <taxon>Echinostomatidae</taxon>
        <taxon>Echinostoma</taxon>
    </lineage>
</organism>
<dbReference type="AlphaFoldDB" id="A0A183AZ20"/>
<dbReference type="WBParaSite" id="ECPE_0001224101-mRNA-1">
    <property type="protein sequence ID" value="ECPE_0001224101-mRNA-1"/>
    <property type="gene ID" value="ECPE_0001224101"/>
</dbReference>
<name>A0A183AZ20_9TREM</name>
<evidence type="ECO:0000256" key="1">
    <source>
        <dbReference type="SAM" id="MobiDB-lite"/>
    </source>
</evidence>
<evidence type="ECO:0000313" key="2">
    <source>
        <dbReference type="EMBL" id="VDP89461.1"/>
    </source>
</evidence>
<evidence type="ECO:0000313" key="3">
    <source>
        <dbReference type="Proteomes" id="UP000272942"/>
    </source>
</evidence>
<evidence type="ECO:0000313" key="4">
    <source>
        <dbReference type="WBParaSite" id="ECPE_0001224101-mRNA-1"/>
    </source>
</evidence>
<proteinExistence type="predicted"/>
<dbReference type="EMBL" id="UZAN01052385">
    <property type="protein sequence ID" value="VDP89461.1"/>
    <property type="molecule type" value="Genomic_DNA"/>
</dbReference>
<feature type="region of interest" description="Disordered" evidence="1">
    <location>
        <begin position="292"/>
        <end position="324"/>
    </location>
</feature>
<reference evidence="4" key="1">
    <citation type="submission" date="2016-06" db="UniProtKB">
        <authorList>
            <consortium name="WormBaseParasite"/>
        </authorList>
    </citation>
    <scope>IDENTIFICATION</scope>
</reference>
<feature type="compositionally biased region" description="Polar residues" evidence="1">
    <location>
        <begin position="298"/>
        <end position="309"/>
    </location>
</feature>